<proteinExistence type="predicted"/>
<dbReference type="InterPro" id="IPR002694">
    <property type="entry name" value="Znf_CHC2"/>
</dbReference>
<dbReference type="InterPro" id="IPR050219">
    <property type="entry name" value="DnaG_primase"/>
</dbReference>
<dbReference type="GO" id="GO:0008270">
    <property type="term" value="F:zinc ion binding"/>
    <property type="evidence" value="ECO:0007669"/>
    <property type="project" value="UniProtKB-KW"/>
</dbReference>
<dbReference type="SUPFAM" id="SSF57783">
    <property type="entry name" value="Zinc beta-ribbon"/>
    <property type="match status" value="1"/>
</dbReference>
<dbReference type="AlphaFoldDB" id="A0A2S9WXT7"/>
<dbReference type="GO" id="GO:0006269">
    <property type="term" value="P:DNA replication, synthesis of primer"/>
    <property type="evidence" value="ECO:0007669"/>
    <property type="project" value="TreeGrafter"/>
</dbReference>
<dbReference type="Pfam" id="PF13155">
    <property type="entry name" value="Toprim_2"/>
    <property type="match status" value="1"/>
</dbReference>
<dbReference type="InterPro" id="IPR036977">
    <property type="entry name" value="DNA_primase_Znf_CHC2"/>
</dbReference>
<evidence type="ECO:0000313" key="5">
    <source>
        <dbReference type="EMBL" id="PRP68275.1"/>
    </source>
</evidence>
<dbReference type="GO" id="GO:0005737">
    <property type="term" value="C:cytoplasm"/>
    <property type="evidence" value="ECO:0007669"/>
    <property type="project" value="TreeGrafter"/>
</dbReference>
<feature type="domain" description="Zinc finger CHC2-type" evidence="4">
    <location>
        <begin position="33"/>
        <end position="84"/>
    </location>
</feature>
<dbReference type="PANTHER" id="PTHR30313:SF2">
    <property type="entry name" value="DNA PRIMASE"/>
    <property type="match status" value="1"/>
</dbReference>
<organism evidence="5 6">
    <name type="scientific">Nonlabens agnitus</name>
    <dbReference type="NCBI Taxonomy" id="870484"/>
    <lineage>
        <taxon>Bacteria</taxon>
        <taxon>Pseudomonadati</taxon>
        <taxon>Bacteroidota</taxon>
        <taxon>Flavobacteriia</taxon>
        <taxon>Flavobacteriales</taxon>
        <taxon>Flavobacteriaceae</taxon>
        <taxon>Nonlabens</taxon>
    </lineage>
</organism>
<comment type="caution">
    <text evidence="5">The sequence shown here is derived from an EMBL/GenBank/DDBJ whole genome shotgun (WGS) entry which is preliminary data.</text>
</comment>
<keyword evidence="6" id="KW-1185">Reference proteome</keyword>
<dbReference type="EMBL" id="MQUC01000003">
    <property type="protein sequence ID" value="PRP68275.1"/>
    <property type="molecule type" value="Genomic_DNA"/>
</dbReference>
<dbReference type="GO" id="GO:0003677">
    <property type="term" value="F:DNA binding"/>
    <property type="evidence" value="ECO:0007669"/>
    <property type="project" value="InterPro"/>
</dbReference>
<evidence type="ECO:0000313" key="6">
    <source>
        <dbReference type="Proteomes" id="UP000239532"/>
    </source>
</evidence>
<gene>
    <name evidence="5" type="ORF">BST86_03815</name>
</gene>
<evidence type="ECO:0000256" key="2">
    <source>
        <dbReference type="ARBA" id="ARBA00022771"/>
    </source>
</evidence>
<sequence>MNCRNANKISIVEFLKREGMRIAKENERDSWFLSPFRSESTPSFKVDKTKNLFYDFGEGIGGNLIDFVMIYKKWDLRKTLNELSKGSFSFNQHKPKQPTKKAAKYTIKEVRSISSPALIAYLEERAINLDFAQQFCTQVHYQFTSEKTYFGLGFKNDVGGYELRNRYFKGCLGSKSTTTITQDSSTLSMFESWSDFLSYLTLKKQIPHEDFIVLNSTFLASKCVNKLNGYEKVKTFFDNDEAGYRATLLLQSKSTCAFRDLRKHYSDFNDLNDFLLHKRIG</sequence>
<dbReference type="GO" id="GO:0003899">
    <property type="term" value="F:DNA-directed RNA polymerase activity"/>
    <property type="evidence" value="ECO:0007669"/>
    <property type="project" value="InterPro"/>
</dbReference>
<evidence type="ECO:0000256" key="1">
    <source>
        <dbReference type="ARBA" id="ARBA00022723"/>
    </source>
</evidence>
<keyword evidence="1" id="KW-0479">Metal-binding</keyword>
<dbReference type="SMART" id="SM00400">
    <property type="entry name" value="ZnF_CHCC"/>
    <property type="match status" value="1"/>
</dbReference>
<protein>
    <recommendedName>
        <fullName evidence="4">Zinc finger CHC2-type domain-containing protein</fullName>
    </recommendedName>
</protein>
<dbReference type="Gene3D" id="3.40.1360.10">
    <property type="match status" value="1"/>
</dbReference>
<keyword evidence="2" id="KW-0863">Zinc-finger</keyword>
<keyword evidence="3" id="KW-0862">Zinc</keyword>
<dbReference type="PANTHER" id="PTHR30313">
    <property type="entry name" value="DNA PRIMASE"/>
    <property type="match status" value="1"/>
</dbReference>
<dbReference type="Gene3D" id="3.90.580.10">
    <property type="entry name" value="Zinc finger, CHC2-type domain"/>
    <property type="match status" value="1"/>
</dbReference>
<dbReference type="Proteomes" id="UP000239532">
    <property type="component" value="Unassembled WGS sequence"/>
</dbReference>
<reference evidence="5 6" key="1">
    <citation type="submission" date="2016-11" db="EMBL/GenBank/DDBJ databases">
        <title>Trade-off between light-utilization and light-protection in marine flavobacteria.</title>
        <authorList>
            <person name="Kumagai Y."/>
        </authorList>
    </citation>
    <scope>NUCLEOTIDE SEQUENCE [LARGE SCALE GENOMIC DNA]</scope>
    <source>
        <strain evidence="5 6">JCM 17109</strain>
    </source>
</reference>
<accession>A0A2S9WXT7</accession>
<evidence type="ECO:0000259" key="4">
    <source>
        <dbReference type="SMART" id="SM00400"/>
    </source>
</evidence>
<name>A0A2S9WXT7_9FLAO</name>
<evidence type="ECO:0000256" key="3">
    <source>
        <dbReference type="ARBA" id="ARBA00022833"/>
    </source>
</evidence>
<dbReference type="Pfam" id="PF01807">
    <property type="entry name" value="Zn_ribbon_DnaG"/>
    <property type="match status" value="1"/>
</dbReference>